<dbReference type="EMBL" id="JACDXJ010000002">
    <property type="protein sequence ID" value="MBA1158970.1"/>
    <property type="molecule type" value="Genomic_DNA"/>
</dbReference>
<name>A0A838BUP5_9HYPH</name>
<gene>
    <name evidence="1" type="ORF">H0S73_23000</name>
</gene>
<dbReference type="Proteomes" id="UP000572984">
    <property type="component" value="Unassembled WGS sequence"/>
</dbReference>
<sequence>MDAQYGVAAVGRRPDLDQALVDPASVFASPDEVVHDPSLSPDDKREILRRWAWDEWLQEVAADESPAPGKPSRYDEVKAALLMLDRLASTQLVFAGNTSPFNKSAA</sequence>
<accession>A0A838BUP5</accession>
<organism evidence="1 2">
    <name type="scientific">Microvirga mediterraneensis</name>
    <dbReference type="NCBI Taxonomy" id="2754695"/>
    <lineage>
        <taxon>Bacteria</taxon>
        <taxon>Pseudomonadati</taxon>
        <taxon>Pseudomonadota</taxon>
        <taxon>Alphaproteobacteria</taxon>
        <taxon>Hyphomicrobiales</taxon>
        <taxon>Methylobacteriaceae</taxon>
        <taxon>Microvirga</taxon>
    </lineage>
</organism>
<dbReference type="AlphaFoldDB" id="A0A838BUP5"/>
<evidence type="ECO:0000313" key="1">
    <source>
        <dbReference type="EMBL" id="MBA1158970.1"/>
    </source>
</evidence>
<reference evidence="1 2" key="1">
    <citation type="submission" date="2020-07" db="EMBL/GenBank/DDBJ databases">
        <title>Draft genome and description of Microvirga mediterraneensis Marseille-Q2068 sp. nov.</title>
        <authorList>
            <person name="Boxberger M."/>
        </authorList>
    </citation>
    <scope>NUCLEOTIDE SEQUENCE [LARGE SCALE GENOMIC DNA]</scope>
    <source>
        <strain evidence="1 2">Marseille-Q2068</strain>
    </source>
</reference>
<keyword evidence="2" id="KW-1185">Reference proteome</keyword>
<dbReference type="RefSeq" id="WP_181054716.1">
    <property type="nucleotide sequence ID" value="NZ_JACDXJ010000002.1"/>
</dbReference>
<evidence type="ECO:0000313" key="2">
    <source>
        <dbReference type="Proteomes" id="UP000572984"/>
    </source>
</evidence>
<protein>
    <submittedName>
        <fullName evidence="1">Uncharacterized protein</fullName>
    </submittedName>
</protein>
<comment type="caution">
    <text evidence="1">The sequence shown here is derived from an EMBL/GenBank/DDBJ whole genome shotgun (WGS) entry which is preliminary data.</text>
</comment>
<proteinExistence type="predicted"/>